<proteinExistence type="predicted"/>
<dbReference type="GO" id="GO:0003677">
    <property type="term" value="F:DNA binding"/>
    <property type="evidence" value="ECO:0007669"/>
    <property type="project" value="UniProtKB-KW"/>
</dbReference>
<feature type="coiled-coil region" evidence="1">
    <location>
        <begin position="84"/>
        <end position="125"/>
    </location>
</feature>
<evidence type="ECO:0000256" key="2">
    <source>
        <dbReference type="SAM" id="MobiDB-lite"/>
    </source>
</evidence>
<keyword evidence="4" id="KW-0238">DNA-binding</keyword>
<organism evidence="4 5">
    <name type="scientific">Pseudomonas urmiensis</name>
    <dbReference type="NCBI Taxonomy" id="2745493"/>
    <lineage>
        <taxon>Bacteria</taxon>
        <taxon>Pseudomonadati</taxon>
        <taxon>Pseudomonadota</taxon>
        <taxon>Gammaproteobacteria</taxon>
        <taxon>Pseudomonadales</taxon>
        <taxon>Pseudomonadaceae</taxon>
        <taxon>Pseudomonas</taxon>
    </lineage>
</organism>
<feature type="region of interest" description="Disordered" evidence="2">
    <location>
        <begin position="310"/>
        <end position="339"/>
    </location>
</feature>
<dbReference type="InterPro" id="IPR021104">
    <property type="entry name" value="KfrA_DNA-bd_N"/>
</dbReference>
<dbReference type="RefSeq" id="WP_405129139.1">
    <property type="nucleotide sequence ID" value="NZ_JAHWXS010000004.1"/>
</dbReference>
<evidence type="ECO:0000313" key="5">
    <source>
        <dbReference type="Proteomes" id="UP001621534"/>
    </source>
</evidence>
<accession>A0ABW8NSV3</accession>
<gene>
    <name evidence="4" type="ORF">KW869_05870</name>
</gene>
<dbReference type="EMBL" id="JAHWXS010000004">
    <property type="protein sequence ID" value="MFK5733045.1"/>
    <property type="molecule type" value="Genomic_DNA"/>
</dbReference>
<evidence type="ECO:0000313" key="4">
    <source>
        <dbReference type="EMBL" id="MFK5733045.1"/>
    </source>
</evidence>
<feature type="compositionally biased region" description="Basic and acidic residues" evidence="2">
    <location>
        <begin position="330"/>
        <end position="339"/>
    </location>
</feature>
<evidence type="ECO:0000256" key="1">
    <source>
        <dbReference type="SAM" id="Coils"/>
    </source>
</evidence>
<dbReference type="Proteomes" id="UP001621534">
    <property type="component" value="Unassembled WGS sequence"/>
</dbReference>
<feature type="coiled-coil region" evidence="1">
    <location>
        <begin position="154"/>
        <end position="217"/>
    </location>
</feature>
<comment type="caution">
    <text evidence="4">The sequence shown here is derived from an EMBL/GenBank/DDBJ whole genome shotgun (WGS) entry which is preliminary data.</text>
</comment>
<sequence>MARGGINKALVQKARSALLARGLNPSIDAVRVELGNTGSKTTISRYLQELEAADPRPQSDPTRLSDELTGFVGQLMKRLLEESNAVLAEERTSHEQRVAALNKQIEGLEDELKKAQQETASRDAALVSQAEELKTSQSSLQTELNRNARISQSCSDLEVRIQEKDELVRSLEEKHAHARDALEHYRTAIKEQREQDQRRHETQLQQSQHELLQLQQTLMVRQDEQSRLIRDNERLLGEARQNNKLLHQAQDSLRRLEGDLGVANMAAARAEGAKEMLQEHLVLARREAEAANAHVIQLQAATAELTQQLAEAKQAMSLSESPEPADEGETDARSDAQRS</sequence>
<dbReference type="Pfam" id="PF11740">
    <property type="entry name" value="KfrA_N"/>
    <property type="match status" value="1"/>
</dbReference>
<keyword evidence="1" id="KW-0175">Coiled coil</keyword>
<keyword evidence="5" id="KW-1185">Reference proteome</keyword>
<reference evidence="4 5" key="1">
    <citation type="journal article" date="2012" name="Plant Soil">
        <title>Screening of plant growth-promoting traits in arsenic-resistant bacteria isolated from the rhizosphere of soybean plants from Argentinean agricultural soil.</title>
        <authorList>
            <person name="Wevar Oller A.L."/>
            <person name="Talano M.A."/>
            <person name="Agostini E."/>
        </authorList>
    </citation>
    <scope>NUCLEOTIDE SEQUENCE [LARGE SCALE GENOMIC DNA]</scope>
    <source>
        <strain evidence="4 5">AW4</strain>
    </source>
</reference>
<feature type="domain" description="KfrA N-terminal DNA-binding" evidence="3">
    <location>
        <begin position="8"/>
        <end position="118"/>
    </location>
</feature>
<evidence type="ECO:0000259" key="3">
    <source>
        <dbReference type="Pfam" id="PF11740"/>
    </source>
</evidence>
<protein>
    <submittedName>
        <fullName evidence="4">DNA-binding protein</fullName>
    </submittedName>
</protein>
<name>A0ABW8NSV3_9PSED</name>